<keyword evidence="1" id="KW-0472">Membrane</keyword>
<evidence type="ECO:0000313" key="2">
    <source>
        <dbReference type="EMBL" id="SVE26946.1"/>
    </source>
</evidence>
<dbReference type="EMBL" id="UINC01205671">
    <property type="protein sequence ID" value="SVE26946.1"/>
    <property type="molecule type" value="Genomic_DNA"/>
</dbReference>
<protein>
    <submittedName>
        <fullName evidence="2">Uncharacterized protein</fullName>
    </submittedName>
</protein>
<name>A0A383C3C8_9ZZZZ</name>
<dbReference type="AlphaFoldDB" id="A0A383C3C8"/>
<organism evidence="2">
    <name type="scientific">marine metagenome</name>
    <dbReference type="NCBI Taxonomy" id="408172"/>
    <lineage>
        <taxon>unclassified sequences</taxon>
        <taxon>metagenomes</taxon>
        <taxon>ecological metagenomes</taxon>
    </lineage>
</organism>
<gene>
    <name evidence="2" type="ORF">METZ01_LOCUS479800</name>
</gene>
<accession>A0A383C3C8</accession>
<feature type="transmembrane region" description="Helical" evidence="1">
    <location>
        <begin position="7"/>
        <end position="24"/>
    </location>
</feature>
<keyword evidence="1" id="KW-1133">Transmembrane helix</keyword>
<proteinExistence type="predicted"/>
<keyword evidence="1" id="KW-0812">Transmembrane</keyword>
<reference evidence="2" key="1">
    <citation type="submission" date="2018-05" db="EMBL/GenBank/DDBJ databases">
        <authorList>
            <person name="Lanie J.A."/>
            <person name="Ng W.-L."/>
            <person name="Kazmierczak K.M."/>
            <person name="Andrzejewski T.M."/>
            <person name="Davidsen T.M."/>
            <person name="Wayne K.J."/>
            <person name="Tettelin H."/>
            <person name="Glass J.I."/>
            <person name="Rusch D."/>
            <person name="Podicherti R."/>
            <person name="Tsui H.-C.T."/>
            <person name="Winkler M.E."/>
        </authorList>
    </citation>
    <scope>NUCLEOTIDE SEQUENCE</scope>
</reference>
<sequence length="30" mass="3703">MLFFPDYLFNVAYKLLLNIVIYKIDFMLML</sequence>
<evidence type="ECO:0000256" key="1">
    <source>
        <dbReference type="SAM" id="Phobius"/>
    </source>
</evidence>
<feature type="non-terminal residue" evidence="2">
    <location>
        <position position="30"/>
    </location>
</feature>